<dbReference type="Proteomes" id="UP000277204">
    <property type="component" value="Unassembled WGS sequence"/>
</dbReference>
<gene>
    <name evidence="1" type="ORF">SMRZ_LOCUS11359</name>
</gene>
<name>A0A3P8ATD2_9TREM</name>
<evidence type="ECO:0000313" key="1">
    <source>
        <dbReference type="EMBL" id="VDO94963.1"/>
    </source>
</evidence>
<protein>
    <submittedName>
        <fullName evidence="1">Uncharacterized protein</fullName>
    </submittedName>
</protein>
<dbReference type="EMBL" id="UZAI01006344">
    <property type="protein sequence ID" value="VDO94963.1"/>
    <property type="molecule type" value="Genomic_DNA"/>
</dbReference>
<reference evidence="1 2" key="1">
    <citation type="submission" date="2018-11" db="EMBL/GenBank/DDBJ databases">
        <authorList>
            <consortium name="Pathogen Informatics"/>
        </authorList>
    </citation>
    <scope>NUCLEOTIDE SEQUENCE [LARGE SCALE GENOMIC DNA]</scope>
    <source>
        <strain evidence="1 2">Zambia</strain>
    </source>
</reference>
<proteinExistence type="predicted"/>
<dbReference type="AlphaFoldDB" id="A0A3P8ATD2"/>
<sequence>MPNLLMAINNMKQPDKNLMKSDIIYAISNILNFGFIPIHKVNTQNITRMLILLTNGNIPEKIQHKNDQIFIKSDEIIHELHQRVNYVFSIGVPGANQQGVRRLAKPLHYTFTLTEFNGYKELDLKNFDPTEVICPVKIPKYCSEIRRLLTLKKPIEKVNGQTAAVNPWYQYPYQQRHSGMRQPRYRYPYNDYEYYYDYGDYNERKQLPVRPVSVPYQKRKTNDEALNAKLIELLHLLKNHDSRQKKTGLVKLNPIITATTTAPTIISTPSPNYYKSFQNRIKSKKFNRERYSSPPISPSYSISDDISQTVKNEPHTNYSIMMNQSNLSNRTENNCEVKLNKMANLLLKLIEQTLHRNYSSSAVHGNSSINNSSTELLKPASISYLLNSSQYAYPEVSTFKKGEPLTSINKSYGENKPLLSNDNNNSQTTKQYKVRSYHSTYQAHFQATDWEDSAMHNGAILMFAMKSHSGLSINKMYFSSRNITNISNKNTASNEITTNHTTGDMDISSKMSNSWYKHDLFDHWYSGSYKYVLFELWSNNNPVVQLKFNARYSDKYTWFNKLFLKTSYPWNEYELLEKAKFILTRYI</sequence>
<evidence type="ECO:0000313" key="2">
    <source>
        <dbReference type="Proteomes" id="UP000277204"/>
    </source>
</evidence>
<keyword evidence="2" id="KW-1185">Reference proteome</keyword>
<accession>A0A3P8ATD2</accession>
<organism evidence="1 2">
    <name type="scientific">Schistosoma margrebowiei</name>
    <dbReference type="NCBI Taxonomy" id="48269"/>
    <lineage>
        <taxon>Eukaryota</taxon>
        <taxon>Metazoa</taxon>
        <taxon>Spiralia</taxon>
        <taxon>Lophotrochozoa</taxon>
        <taxon>Platyhelminthes</taxon>
        <taxon>Trematoda</taxon>
        <taxon>Digenea</taxon>
        <taxon>Strigeidida</taxon>
        <taxon>Schistosomatoidea</taxon>
        <taxon>Schistosomatidae</taxon>
        <taxon>Schistosoma</taxon>
    </lineage>
</organism>